<dbReference type="SUPFAM" id="SSF88946">
    <property type="entry name" value="Sigma2 domain of RNA polymerase sigma factors"/>
    <property type="match status" value="1"/>
</dbReference>
<feature type="domain" description="RNA polymerase sigma factor 70 region 4 type 2" evidence="7">
    <location>
        <begin position="130"/>
        <end position="181"/>
    </location>
</feature>
<dbReference type="NCBIfam" id="TIGR02937">
    <property type="entry name" value="sigma70-ECF"/>
    <property type="match status" value="1"/>
</dbReference>
<dbReference type="InterPro" id="IPR013325">
    <property type="entry name" value="RNA_pol_sigma_r2"/>
</dbReference>
<evidence type="ECO:0000256" key="4">
    <source>
        <dbReference type="ARBA" id="ARBA00023125"/>
    </source>
</evidence>
<keyword evidence="3" id="KW-0731">Sigma factor</keyword>
<evidence type="ECO:0000256" key="2">
    <source>
        <dbReference type="ARBA" id="ARBA00023015"/>
    </source>
</evidence>
<dbReference type="InterPro" id="IPR013324">
    <property type="entry name" value="RNA_pol_sigma_r3/r4-like"/>
</dbReference>
<dbReference type="Pfam" id="PF08281">
    <property type="entry name" value="Sigma70_r4_2"/>
    <property type="match status" value="1"/>
</dbReference>
<name>A0A840CVZ6_9BACT</name>
<keyword evidence="4" id="KW-0238">DNA-binding</keyword>
<keyword evidence="2" id="KW-0805">Transcription regulation</keyword>
<dbReference type="Proteomes" id="UP000555103">
    <property type="component" value="Unassembled WGS sequence"/>
</dbReference>
<dbReference type="EMBL" id="JACIEP010000017">
    <property type="protein sequence ID" value="MBB4037814.1"/>
    <property type="molecule type" value="Genomic_DNA"/>
</dbReference>
<organism evidence="8 9">
    <name type="scientific">Dysgonomonas hofstadii</name>
    <dbReference type="NCBI Taxonomy" id="637886"/>
    <lineage>
        <taxon>Bacteria</taxon>
        <taxon>Pseudomonadati</taxon>
        <taxon>Bacteroidota</taxon>
        <taxon>Bacteroidia</taxon>
        <taxon>Bacteroidales</taxon>
        <taxon>Dysgonomonadaceae</taxon>
        <taxon>Dysgonomonas</taxon>
    </lineage>
</organism>
<keyword evidence="9" id="KW-1185">Reference proteome</keyword>
<dbReference type="RefSeq" id="WP_183308654.1">
    <property type="nucleotide sequence ID" value="NZ_JACIEP010000017.1"/>
</dbReference>
<dbReference type="InterPro" id="IPR039425">
    <property type="entry name" value="RNA_pol_sigma-70-like"/>
</dbReference>
<dbReference type="Pfam" id="PF04542">
    <property type="entry name" value="Sigma70_r2"/>
    <property type="match status" value="1"/>
</dbReference>
<dbReference type="Gene3D" id="1.10.10.10">
    <property type="entry name" value="Winged helix-like DNA-binding domain superfamily/Winged helix DNA-binding domain"/>
    <property type="match status" value="1"/>
</dbReference>
<comment type="caution">
    <text evidence="8">The sequence shown here is derived from an EMBL/GenBank/DDBJ whole genome shotgun (WGS) entry which is preliminary data.</text>
</comment>
<evidence type="ECO:0000256" key="1">
    <source>
        <dbReference type="ARBA" id="ARBA00010641"/>
    </source>
</evidence>
<evidence type="ECO:0000259" key="6">
    <source>
        <dbReference type="Pfam" id="PF04542"/>
    </source>
</evidence>
<dbReference type="InterPro" id="IPR014284">
    <property type="entry name" value="RNA_pol_sigma-70_dom"/>
</dbReference>
<evidence type="ECO:0000256" key="5">
    <source>
        <dbReference type="ARBA" id="ARBA00023163"/>
    </source>
</evidence>
<dbReference type="SUPFAM" id="SSF88659">
    <property type="entry name" value="Sigma3 and sigma4 domains of RNA polymerase sigma factors"/>
    <property type="match status" value="1"/>
</dbReference>
<gene>
    <name evidence="8" type="ORF">GGR21_003735</name>
</gene>
<protein>
    <submittedName>
        <fullName evidence="8">RNA polymerase sigma-70 factor (ECF subfamily)</fullName>
    </submittedName>
</protein>
<dbReference type="PANTHER" id="PTHR43133">
    <property type="entry name" value="RNA POLYMERASE ECF-TYPE SIGMA FACTO"/>
    <property type="match status" value="1"/>
</dbReference>
<dbReference type="PANTHER" id="PTHR43133:SF8">
    <property type="entry name" value="RNA POLYMERASE SIGMA FACTOR HI_1459-RELATED"/>
    <property type="match status" value="1"/>
</dbReference>
<dbReference type="Gene3D" id="1.10.1740.10">
    <property type="match status" value="1"/>
</dbReference>
<feature type="domain" description="RNA polymerase sigma-70 region 2" evidence="6">
    <location>
        <begin position="33"/>
        <end position="98"/>
    </location>
</feature>
<dbReference type="AlphaFoldDB" id="A0A840CVZ6"/>
<dbReference type="InterPro" id="IPR013249">
    <property type="entry name" value="RNA_pol_sigma70_r4_t2"/>
</dbReference>
<accession>A0A840CVZ6</accession>
<dbReference type="InterPro" id="IPR007627">
    <property type="entry name" value="RNA_pol_sigma70_r2"/>
</dbReference>
<keyword evidence="5" id="KW-0804">Transcription</keyword>
<evidence type="ECO:0000313" key="8">
    <source>
        <dbReference type="EMBL" id="MBB4037814.1"/>
    </source>
</evidence>
<comment type="similarity">
    <text evidence="1">Belongs to the sigma-70 factor family. ECF subfamily.</text>
</comment>
<proteinExistence type="inferred from homology"/>
<dbReference type="GO" id="GO:0003677">
    <property type="term" value="F:DNA binding"/>
    <property type="evidence" value="ECO:0007669"/>
    <property type="project" value="UniProtKB-KW"/>
</dbReference>
<evidence type="ECO:0000313" key="9">
    <source>
        <dbReference type="Proteomes" id="UP000555103"/>
    </source>
</evidence>
<evidence type="ECO:0000259" key="7">
    <source>
        <dbReference type="Pfam" id="PF08281"/>
    </source>
</evidence>
<dbReference type="GO" id="GO:0006352">
    <property type="term" value="P:DNA-templated transcription initiation"/>
    <property type="evidence" value="ECO:0007669"/>
    <property type="project" value="InterPro"/>
</dbReference>
<reference evidence="8 9" key="1">
    <citation type="submission" date="2020-08" db="EMBL/GenBank/DDBJ databases">
        <title>Genomic Encyclopedia of Type Strains, Phase IV (KMG-IV): sequencing the most valuable type-strain genomes for metagenomic binning, comparative biology and taxonomic classification.</title>
        <authorList>
            <person name="Goeker M."/>
        </authorList>
    </citation>
    <scope>NUCLEOTIDE SEQUENCE [LARGE SCALE GENOMIC DNA]</scope>
    <source>
        <strain evidence="8 9">DSM 104969</strain>
    </source>
</reference>
<dbReference type="InterPro" id="IPR036388">
    <property type="entry name" value="WH-like_DNA-bd_sf"/>
</dbReference>
<dbReference type="GO" id="GO:0016987">
    <property type="term" value="F:sigma factor activity"/>
    <property type="evidence" value="ECO:0007669"/>
    <property type="project" value="UniProtKB-KW"/>
</dbReference>
<evidence type="ECO:0000256" key="3">
    <source>
        <dbReference type="ARBA" id="ARBA00023082"/>
    </source>
</evidence>
<sequence>MKFFSLNKKKEYSDEELLFQYKKTGKVEYFQELYERYIPLAYGLCLKYLQSPELSQDAVIDIYENLSQKIQDYEIKVFKNWLYSVVKNHCFHVLKENKKEIIVNFDTQLMESDATIDLLSDNDNEEKENALNRCLEQLPEPQRVSVEKFFYENKSYADIVDETGFHLKSVKSYIQNGKRNLKICIEKNLKE</sequence>